<dbReference type="Proteomes" id="UP000320404">
    <property type="component" value="Unassembled WGS sequence"/>
</dbReference>
<dbReference type="GO" id="GO:0016787">
    <property type="term" value="F:hydrolase activity"/>
    <property type="evidence" value="ECO:0007669"/>
    <property type="project" value="UniProtKB-KW"/>
</dbReference>
<feature type="domain" description="Metallo-beta-lactamase" evidence="2">
    <location>
        <begin position="49"/>
        <end position="233"/>
    </location>
</feature>
<dbReference type="CDD" id="cd16282">
    <property type="entry name" value="metallo-hydrolase-like_MBL-fold"/>
    <property type="match status" value="1"/>
</dbReference>
<evidence type="ECO:0000313" key="3">
    <source>
        <dbReference type="EMBL" id="RZO75881.1"/>
    </source>
</evidence>
<proteinExistence type="inferred from homology"/>
<reference evidence="3 4" key="1">
    <citation type="submission" date="2019-02" db="EMBL/GenBank/DDBJ databases">
        <title>Prokaryotic population dynamics and viral predation in marine succession experiment using metagenomics: the confinement effect.</title>
        <authorList>
            <person name="Haro-Moreno J.M."/>
            <person name="Rodriguez-Valera F."/>
            <person name="Lopez-Perez M."/>
        </authorList>
    </citation>
    <scope>NUCLEOTIDE SEQUENCE [LARGE SCALE GENOMIC DNA]</scope>
    <source>
        <strain evidence="3">MED-G158</strain>
    </source>
</reference>
<dbReference type="EMBL" id="SHAH01000043">
    <property type="protein sequence ID" value="RZO75881.1"/>
    <property type="molecule type" value="Genomic_DNA"/>
</dbReference>
<name>A0A520S087_9GAMM</name>
<dbReference type="InterPro" id="IPR036866">
    <property type="entry name" value="RibonucZ/Hydroxyglut_hydro"/>
</dbReference>
<dbReference type="InterPro" id="IPR050855">
    <property type="entry name" value="NDM-1-like"/>
</dbReference>
<keyword evidence="3" id="KW-0378">Hydrolase</keyword>
<comment type="similarity">
    <text evidence="1">Belongs to the metallo-beta-lactamase superfamily. Class-B beta-lactamase family.</text>
</comment>
<sequence length="304" mass="33559">MIDLRRKWFLMVLLFANVCIGASVFAQDWTFTSYQVQGNVHMLEPVNTNGNIGVLTGADGVLLVDSHFQPAVAEIIAEVEKLSDQDIKFVVNTHVHPDHIGGNSLLADYGVTIVAHDLVRVQMLEELRTPRRGGTFWPMPAESARPVLTFSEAISFHLNGEEVRVFHAPPAHTGGDSFVYFTGSDVLHLGDVFRTNMYPIIDHYNGGSFLGMIDAMGLAIGMAGPNTKVIPGHGEGVSDRQGMLDYQNLLFTLRDRVQSHIDEGHSVEEMLAAEPTRDLDPRWGGIPSWTAADLLPIIYIELTR</sequence>
<gene>
    <name evidence="3" type="ORF">EVA69_03630</name>
</gene>
<protein>
    <submittedName>
        <fullName evidence="3">MBL fold metallo-hydrolase</fullName>
    </submittedName>
</protein>
<organism evidence="3 4">
    <name type="scientific">OM182 bacterium</name>
    <dbReference type="NCBI Taxonomy" id="2510334"/>
    <lineage>
        <taxon>Bacteria</taxon>
        <taxon>Pseudomonadati</taxon>
        <taxon>Pseudomonadota</taxon>
        <taxon>Gammaproteobacteria</taxon>
        <taxon>OMG group</taxon>
        <taxon>OM182 clade</taxon>
    </lineage>
</organism>
<dbReference type="AlphaFoldDB" id="A0A520S087"/>
<dbReference type="Gene3D" id="3.60.15.10">
    <property type="entry name" value="Ribonuclease Z/Hydroxyacylglutathione hydrolase-like"/>
    <property type="match status" value="1"/>
</dbReference>
<evidence type="ECO:0000259" key="2">
    <source>
        <dbReference type="SMART" id="SM00849"/>
    </source>
</evidence>
<comment type="caution">
    <text evidence="3">The sequence shown here is derived from an EMBL/GenBank/DDBJ whole genome shotgun (WGS) entry which is preliminary data.</text>
</comment>
<evidence type="ECO:0000256" key="1">
    <source>
        <dbReference type="ARBA" id="ARBA00005250"/>
    </source>
</evidence>
<dbReference type="SUPFAM" id="SSF56281">
    <property type="entry name" value="Metallo-hydrolase/oxidoreductase"/>
    <property type="match status" value="1"/>
</dbReference>
<accession>A0A520S087</accession>
<dbReference type="GO" id="GO:0017001">
    <property type="term" value="P:antibiotic catabolic process"/>
    <property type="evidence" value="ECO:0007669"/>
    <property type="project" value="UniProtKB-ARBA"/>
</dbReference>
<dbReference type="SMART" id="SM00849">
    <property type="entry name" value="Lactamase_B"/>
    <property type="match status" value="1"/>
</dbReference>
<dbReference type="InterPro" id="IPR001279">
    <property type="entry name" value="Metallo-B-lactamas"/>
</dbReference>
<evidence type="ECO:0000313" key="4">
    <source>
        <dbReference type="Proteomes" id="UP000320404"/>
    </source>
</evidence>
<dbReference type="PANTHER" id="PTHR42951">
    <property type="entry name" value="METALLO-BETA-LACTAMASE DOMAIN-CONTAINING"/>
    <property type="match status" value="1"/>
</dbReference>
<dbReference type="PANTHER" id="PTHR42951:SF4">
    <property type="entry name" value="ACYL-COENZYME A THIOESTERASE MBLAC2"/>
    <property type="match status" value="1"/>
</dbReference>
<dbReference type="Pfam" id="PF00753">
    <property type="entry name" value="Lactamase_B"/>
    <property type="match status" value="1"/>
</dbReference>